<dbReference type="InterPro" id="IPR002629">
    <property type="entry name" value="Met_Synth_C/arc"/>
</dbReference>
<dbReference type="Gene3D" id="3.20.20.210">
    <property type="match status" value="1"/>
</dbReference>
<dbReference type="Pfam" id="PF01717">
    <property type="entry name" value="Meth_synt_2"/>
    <property type="match status" value="1"/>
</dbReference>
<dbReference type="Proteomes" id="UP000240542">
    <property type="component" value="Unassembled WGS sequence"/>
</dbReference>
<gene>
    <name evidence="2" type="ORF">CLV63_108214</name>
</gene>
<feature type="domain" description="Cobalamin-independent methionine synthase MetE C-terminal/archaeal" evidence="1">
    <location>
        <begin position="31"/>
        <end position="348"/>
    </location>
</feature>
<evidence type="ECO:0000259" key="1">
    <source>
        <dbReference type="Pfam" id="PF01717"/>
    </source>
</evidence>
<name>A0A2P8DJU8_9ACTN</name>
<protein>
    <submittedName>
        <fullName evidence="2">Cobalamin-independent methionine synthase catalytic subunit</fullName>
    </submittedName>
</protein>
<dbReference type="GO" id="GO:0003871">
    <property type="term" value="F:5-methyltetrahydropteroyltriglutamate-homocysteine S-methyltransferase activity"/>
    <property type="evidence" value="ECO:0007669"/>
    <property type="project" value="InterPro"/>
</dbReference>
<evidence type="ECO:0000313" key="3">
    <source>
        <dbReference type="Proteomes" id="UP000240542"/>
    </source>
</evidence>
<dbReference type="InterPro" id="IPR038071">
    <property type="entry name" value="UROD/MetE-like_sf"/>
</dbReference>
<dbReference type="EMBL" id="PYGA01000008">
    <property type="protein sequence ID" value="PSK97493.1"/>
    <property type="molecule type" value="Genomic_DNA"/>
</dbReference>
<evidence type="ECO:0000313" key="2">
    <source>
        <dbReference type="EMBL" id="PSK97493.1"/>
    </source>
</evidence>
<dbReference type="AlphaFoldDB" id="A0A2P8DJU8"/>
<proteinExistence type="predicted"/>
<keyword evidence="3" id="KW-1185">Reference proteome</keyword>
<dbReference type="SUPFAM" id="SSF51726">
    <property type="entry name" value="UROD/MetE-like"/>
    <property type="match status" value="1"/>
</dbReference>
<dbReference type="GO" id="GO:0008270">
    <property type="term" value="F:zinc ion binding"/>
    <property type="evidence" value="ECO:0007669"/>
    <property type="project" value="InterPro"/>
</dbReference>
<reference evidence="2 3" key="1">
    <citation type="submission" date="2018-03" db="EMBL/GenBank/DDBJ databases">
        <title>Genomic Encyclopedia of Archaeal and Bacterial Type Strains, Phase II (KMG-II): from individual species to whole genera.</title>
        <authorList>
            <person name="Goeker M."/>
        </authorList>
    </citation>
    <scope>NUCLEOTIDE SEQUENCE [LARGE SCALE GENOMIC DNA]</scope>
    <source>
        <strain evidence="2 3">DSM 45312</strain>
    </source>
</reference>
<dbReference type="CDD" id="cd03310">
    <property type="entry name" value="CIMS_like"/>
    <property type="match status" value="1"/>
</dbReference>
<comment type="caution">
    <text evidence="2">The sequence shown here is derived from an EMBL/GenBank/DDBJ whole genome shotgun (WGS) entry which is preliminary data.</text>
</comment>
<organism evidence="2 3">
    <name type="scientific">Murinocardiopsis flavida</name>
    <dbReference type="NCBI Taxonomy" id="645275"/>
    <lineage>
        <taxon>Bacteria</taxon>
        <taxon>Bacillati</taxon>
        <taxon>Actinomycetota</taxon>
        <taxon>Actinomycetes</taxon>
        <taxon>Streptosporangiales</taxon>
        <taxon>Nocardiopsidaceae</taxon>
        <taxon>Murinocardiopsis</taxon>
    </lineage>
</organism>
<sequence>MPPIGRGGSGALHLVLVSEQQRFPWPAASATGVGSCPGDDPDEMARTVFGELPELPHLPELPERGAGADLVGRGAALLVEFPVEVQPSGWRVVQRPGRDLTRAADFLSYDLDALEDRAHAYTGPLKVQVAGPWTLAASIELRGGERLVADPGAIADLCESQLEGVRGHLADLRARVPGAQLLVQVDEPSLPSVLTGRVPTASGYGTLRAVERVAVEERLRALFGAIDAAGALPMVHCCAEAVPIDLLRRCGARAVSLDATLLTRAADEAIGTAVEAGIGIFAGVVPGSDAVLSAPAANVDPVREMWHRIGFDPEHLAGTVVITPRCGLAGASAAYVREALAACRAAARVLRDEPRR</sequence>
<accession>A0A2P8DJU8</accession>
<dbReference type="GO" id="GO:0009086">
    <property type="term" value="P:methionine biosynthetic process"/>
    <property type="evidence" value="ECO:0007669"/>
    <property type="project" value="InterPro"/>
</dbReference>